<keyword evidence="3" id="KW-1185">Reference proteome</keyword>
<evidence type="ECO:0000256" key="1">
    <source>
        <dbReference type="SAM" id="MobiDB-lite"/>
    </source>
</evidence>
<protein>
    <submittedName>
        <fullName evidence="2">Uncharacterized protein</fullName>
    </submittedName>
</protein>
<accession>A0ABP9JR45</accession>
<organism evidence="2 3">
    <name type="scientific">Streptomyces similanensis</name>
    <dbReference type="NCBI Taxonomy" id="1274988"/>
    <lineage>
        <taxon>Bacteria</taxon>
        <taxon>Bacillati</taxon>
        <taxon>Actinomycetota</taxon>
        <taxon>Actinomycetes</taxon>
        <taxon>Kitasatosporales</taxon>
        <taxon>Streptomycetaceae</taxon>
        <taxon>Streptomyces</taxon>
    </lineage>
</organism>
<evidence type="ECO:0000313" key="2">
    <source>
        <dbReference type="EMBL" id="GAA5041135.1"/>
    </source>
</evidence>
<gene>
    <name evidence="2" type="ORF">GCM10023336_00970</name>
</gene>
<feature type="region of interest" description="Disordered" evidence="1">
    <location>
        <begin position="1"/>
        <end position="29"/>
    </location>
</feature>
<sequence length="115" mass="11450">MLLRASAVPGIGVHGRGGSRPLAEGASERVRGRAPAYGNVAPPYGTVAPPYGSVAEACGSSAKAGPVTACGGRTGLRSDGVGQEPGRAPPAITADGAGPGPAGFRTVAWWENWVW</sequence>
<feature type="region of interest" description="Disordered" evidence="1">
    <location>
        <begin position="75"/>
        <end position="101"/>
    </location>
</feature>
<reference evidence="3" key="1">
    <citation type="journal article" date="2019" name="Int. J. Syst. Evol. Microbiol.">
        <title>The Global Catalogue of Microorganisms (GCM) 10K type strain sequencing project: providing services to taxonomists for standard genome sequencing and annotation.</title>
        <authorList>
            <consortium name="The Broad Institute Genomics Platform"/>
            <consortium name="The Broad Institute Genome Sequencing Center for Infectious Disease"/>
            <person name="Wu L."/>
            <person name="Ma J."/>
        </authorList>
    </citation>
    <scope>NUCLEOTIDE SEQUENCE [LARGE SCALE GENOMIC DNA]</scope>
    <source>
        <strain evidence="3">JCM 18410</strain>
    </source>
</reference>
<dbReference type="Proteomes" id="UP001500124">
    <property type="component" value="Unassembled WGS sequence"/>
</dbReference>
<comment type="caution">
    <text evidence="2">The sequence shown here is derived from an EMBL/GenBank/DDBJ whole genome shotgun (WGS) entry which is preliminary data.</text>
</comment>
<name>A0ABP9JR45_9ACTN</name>
<proteinExistence type="predicted"/>
<dbReference type="EMBL" id="BAABKC010000001">
    <property type="protein sequence ID" value="GAA5041135.1"/>
    <property type="molecule type" value="Genomic_DNA"/>
</dbReference>
<evidence type="ECO:0000313" key="3">
    <source>
        <dbReference type="Proteomes" id="UP001500124"/>
    </source>
</evidence>